<keyword evidence="3" id="KW-0479">Metal-binding</keyword>
<dbReference type="GO" id="GO:0006707">
    <property type="term" value="P:cholesterol catabolic process"/>
    <property type="evidence" value="ECO:0007669"/>
    <property type="project" value="TreeGrafter"/>
</dbReference>
<feature type="region of interest" description="Disordered" evidence="7">
    <location>
        <begin position="55"/>
        <end position="90"/>
    </location>
</feature>
<keyword evidence="6" id="KW-0503">Monooxygenase</keyword>
<dbReference type="InterPro" id="IPR017972">
    <property type="entry name" value="Cyt_P450_CS"/>
</dbReference>
<sequence>MQVDILDRDMYQGDPYPTLAWIRKNQPVYRDVNGIWALTKIDDIRWAERQPTLFSSGAIGSRPNGQAQPSMIDSDDPSHADQRRGVARGFGPRQMSAYETHVREVARSLVDAVIDKGSCDIVADIAKPLPMTLIGEMLGADPSEYDWLQHLSDVMITGADNPKYVTDDVVNAAVEFYTYTTKAMEERRGNPGDDLISKFMTPLDDGTVMDDAHVIGNALLLLVGGNETTRNVIAGGLEAMIRRPDQMAIARRSPEDLEHAIEESVRWVTPIINMVRVTTQDVEVRGVTIPAGSQVLMHYTAANRDEDFFERADEFDVTRGPNPHISFGWGPHLCLGASLARLELRIIYTEIFERMDNLAFADPGFVPEYGHASFVRGMKSLPVTFDKR</sequence>
<dbReference type="InterPro" id="IPR036396">
    <property type="entry name" value="Cyt_P450_sf"/>
</dbReference>
<dbReference type="Gene3D" id="1.10.630.10">
    <property type="entry name" value="Cytochrome P450"/>
    <property type="match status" value="1"/>
</dbReference>
<dbReference type="GO" id="GO:0005506">
    <property type="term" value="F:iron ion binding"/>
    <property type="evidence" value="ECO:0007669"/>
    <property type="project" value="InterPro"/>
</dbReference>
<dbReference type="GO" id="GO:0020037">
    <property type="term" value="F:heme binding"/>
    <property type="evidence" value="ECO:0007669"/>
    <property type="project" value="InterPro"/>
</dbReference>
<dbReference type="InterPro" id="IPR002397">
    <property type="entry name" value="Cyt_P450_B"/>
</dbReference>
<evidence type="ECO:0000256" key="6">
    <source>
        <dbReference type="ARBA" id="ARBA00023033"/>
    </source>
</evidence>
<evidence type="ECO:0000256" key="5">
    <source>
        <dbReference type="ARBA" id="ARBA00023004"/>
    </source>
</evidence>
<protein>
    <submittedName>
        <fullName evidence="8">Unannotated protein</fullName>
    </submittedName>
</protein>
<comment type="similarity">
    <text evidence="1">Belongs to the cytochrome P450 family.</text>
</comment>
<evidence type="ECO:0000256" key="2">
    <source>
        <dbReference type="ARBA" id="ARBA00022617"/>
    </source>
</evidence>
<dbReference type="EMBL" id="CAEZTS010000052">
    <property type="protein sequence ID" value="CAB4577274.1"/>
    <property type="molecule type" value="Genomic_DNA"/>
</dbReference>
<dbReference type="PRINTS" id="PR00359">
    <property type="entry name" value="BP450"/>
</dbReference>
<keyword evidence="5" id="KW-0408">Iron</keyword>
<keyword evidence="2" id="KW-0349">Heme</keyword>
<reference evidence="8" key="1">
    <citation type="submission" date="2020-05" db="EMBL/GenBank/DDBJ databases">
        <authorList>
            <person name="Chiriac C."/>
            <person name="Salcher M."/>
            <person name="Ghai R."/>
            <person name="Kavagutti S V."/>
        </authorList>
    </citation>
    <scope>NUCLEOTIDE SEQUENCE</scope>
</reference>
<dbReference type="PROSITE" id="PS00086">
    <property type="entry name" value="CYTOCHROME_P450"/>
    <property type="match status" value="1"/>
</dbReference>
<dbReference type="AlphaFoldDB" id="A0A6J6EQU4"/>
<dbReference type="PANTHER" id="PTHR46696:SF4">
    <property type="entry name" value="BIOTIN BIOSYNTHESIS CYTOCHROME P450"/>
    <property type="match status" value="1"/>
</dbReference>
<keyword evidence="4" id="KW-0560">Oxidoreductase</keyword>
<evidence type="ECO:0000256" key="1">
    <source>
        <dbReference type="ARBA" id="ARBA00010617"/>
    </source>
</evidence>
<accession>A0A6J6EQU4</accession>
<evidence type="ECO:0000256" key="3">
    <source>
        <dbReference type="ARBA" id="ARBA00022723"/>
    </source>
</evidence>
<dbReference type="CDD" id="cd11033">
    <property type="entry name" value="CYP142-like"/>
    <property type="match status" value="1"/>
</dbReference>
<organism evidence="8">
    <name type="scientific">freshwater metagenome</name>
    <dbReference type="NCBI Taxonomy" id="449393"/>
    <lineage>
        <taxon>unclassified sequences</taxon>
        <taxon>metagenomes</taxon>
        <taxon>ecological metagenomes</taxon>
    </lineage>
</organism>
<name>A0A6J6EQU4_9ZZZZ</name>
<dbReference type="Pfam" id="PF00067">
    <property type="entry name" value="p450"/>
    <property type="match status" value="1"/>
</dbReference>
<proteinExistence type="inferred from homology"/>
<dbReference type="GO" id="GO:0036199">
    <property type="term" value="F:cholest-4-en-3-one 26-monooxygenase activity"/>
    <property type="evidence" value="ECO:0007669"/>
    <property type="project" value="TreeGrafter"/>
</dbReference>
<dbReference type="FunFam" id="1.10.630.10:FF:000018">
    <property type="entry name" value="Cytochrome P450 monooxygenase"/>
    <property type="match status" value="1"/>
</dbReference>
<dbReference type="GO" id="GO:0008395">
    <property type="term" value="F:steroid hydroxylase activity"/>
    <property type="evidence" value="ECO:0007669"/>
    <property type="project" value="TreeGrafter"/>
</dbReference>
<dbReference type="InterPro" id="IPR001128">
    <property type="entry name" value="Cyt_P450"/>
</dbReference>
<evidence type="ECO:0000256" key="7">
    <source>
        <dbReference type="SAM" id="MobiDB-lite"/>
    </source>
</evidence>
<evidence type="ECO:0000256" key="4">
    <source>
        <dbReference type="ARBA" id="ARBA00023002"/>
    </source>
</evidence>
<dbReference type="SUPFAM" id="SSF48264">
    <property type="entry name" value="Cytochrome P450"/>
    <property type="match status" value="1"/>
</dbReference>
<gene>
    <name evidence="8" type="ORF">UFOPK1722_00755</name>
</gene>
<dbReference type="PANTHER" id="PTHR46696">
    <property type="entry name" value="P450, PUTATIVE (EUROFUNG)-RELATED"/>
    <property type="match status" value="1"/>
</dbReference>
<evidence type="ECO:0000313" key="8">
    <source>
        <dbReference type="EMBL" id="CAB4577274.1"/>
    </source>
</evidence>